<keyword evidence="2" id="KW-0378">Hydrolase</keyword>
<feature type="region of interest" description="Disordered" evidence="4">
    <location>
        <begin position="56"/>
        <end position="100"/>
    </location>
</feature>
<keyword evidence="5" id="KW-0812">Transmembrane</keyword>
<feature type="domain" description="Pectinesterase catalytic" evidence="6">
    <location>
        <begin position="118"/>
        <end position="170"/>
    </location>
</feature>
<evidence type="ECO:0000256" key="3">
    <source>
        <dbReference type="ARBA" id="ARBA00023085"/>
    </source>
</evidence>
<feature type="compositionally biased region" description="Acidic residues" evidence="4">
    <location>
        <begin position="81"/>
        <end position="93"/>
    </location>
</feature>
<keyword evidence="3" id="KW-0063">Aspartyl esterase</keyword>
<dbReference type="GO" id="GO:0045490">
    <property type="term" value="P:pectin catabolic process"/>
    <property type="evidence" value="ECO:0007669"/>
    <property type="project" value="UniProtKB-UniPathway"/>
</dbReference>
<evidence type="ECO:0000256" key="2">
    <source>
        <dbReference type="ARBA" id="ARBA00022801"/>
    </source>
</evidence>
<dbReference type="Gene3D" id="2.160.20.10">
    <property type="entry name" value="Single-stranded right-handed beta-helix, Pectin lyase-like"/>
    <property type="match status" value="1"/>
</dbReference>
<keyword evidence="5" id="KW-0472">Membrane</keyword>
<dbReference type="ExpressionAtlas" id="A0A1D6EQT4">
    <property type="expression patterns" value="baseline and differential"/>
</dbReference>
<evidence type="ECO:0000256" key="1">
    <source>
        <dbReference type="ARBA" id="ARBA00005184"/>
    </source>
</evidence>
<comment type="pathway">
    <text evidence="1">Glycan metabolism; pectin degradation; 2-dehydro-3-deoxy-D-gluconate from pectin: step 1/5.</text>
</comment>
<proteinExistence type="predicted"/>
<accession>A0A1D6EQT4</accession>
<name>A0A1D6EQT4_MAIZE</name>
<organism evidence="7">
    <name type="scientific">Zea mays</name>
    <name type="common">Maize</name>
    <dbReference type="NCBI Taxonomy" id="4577"/>
    <lineage>
        <taxon>Eukaryota</taxon>
        <taxon>Viridiplantae</taxon>
        <taxon>Streptophyta</taxon>
        <taxon>Embryophyta</taxon>
        <taxon>Tracheophyta</taxon>
        <taxon>Spermatophyta</taxon>
        <taxon>Magnoliopsida</taxon>
        <taxon>Liliopsida</taxon>
        <taxon>Poales</taxon>
        <taxon>Poaceae</taxon>
        <taxon>PACMAD clade</taxon>
        <taxon>Panicoideae</taxon>
        <taxon>Andropogonodae</taxon>
        <taxon>Andropogoneae</taxon>
        <taxon>Tripsacinae</taxon>
        <taxon>Zea</taxon>
    </lineage>
</organism>
<evidence type="ECO:0000259" key="6">
    <source>
        <dbReference type="Pfam" id="PF01095"/>
    </source>
</evidence>
<dbReference type="InterPro" id="IPR011050">
    <property type="entry name" value="Pectin_lyase_fold/virulence"/>
</dbReference>
<dbReference type="GO" id="GO:0030599">
    <property type="term" value="F:pectinesterase activity"/>
    <property type="evidence" value="ECO:0007669"/>
    <property type="project" value="InterPro"/>
</dbReference>
<dbReference type="Pfam" id="PF01095">
    <property type="entry name" value="Pectinesterase"/>
    <property type="match status" value="1"/>
</dbReference>
<evidence type="ECO:0000313" key="7">
    <source>
        <dbReference type="EMBL" id="ONM22115.1"/>
    </source>
</evidence>
<dbReference type="UniPathway" id="UPA00545">
    <property type="reaction ID" value="UER00823"/>
</dbReference>
<dbReference type="EMBL" id="CM007648">
    <property type="protein sequence ID" value="ONM22115.1"/>
    <property type="molecule type" value="Genomic_DNA"/>
</dbReference>
<feature type="region of interest" description="Disordered" evidence="4">
    <location>
        <begin position="195"/>
        <end position="224"/>
    </location>
</feature>
<dbReference type="InterPro" id="IPR000070">
    <property type="entry name" value="Pectinesterase_cat"/>
</dbReference>
<gene>
    <name evidence="7" type="ORF">ZEAMMB73_Zm00001d005792</name>
</gene>
<keyword evidence="5" id="KW-1133">Transmembrane helix</keyword>
<sequence>MSSSAFGDFGPLTERRRAEKARQQRRRIMIAVGTVSIIAILIVIGWYAVMYSGKKSSSDGDHNHKSSSSPAKGKSSGGSDSESEAETETETESGSDSKTDLKAVSKSIKAMCSQTDYTDAAAVFQNCILVLRRPMDNQQNIVTAQGRADAREATGFVLQKCEFQAEAGLHRQGRVPALERRLRAQDAVVRRVRQHRARRQHGGARQLAGLQEGDQQGGRDQVHGRELPARSALDRSHRHAGEVRSVHMSARGSDRMMHLSLFTMWGIGGGWRGGTTIVGCRSRRQGDREHCIQEWKTILSSFNSRWYVYWLLCEFCTCTFILRLSLSIAD</sequence>
<feature type="compositionally biased region" description="Low complexity" evidence="4">
    <location>
        <begin position="66"/>
        <end position="80"/>
    </location>
</feature>
<evidence type="ECO:0000256" key="4">
    <source>
        <dbReference type="SAM" id="MobiDB-lite"/>
    </source>
</evidence>
<dbReference type="InterPro" id="IPR012334">
    <property type="entry name" value="Pectin_lyas_fold"/>
</dbReference>
<dbReference type="GO" id="GO:0042545">
    <property type="term" value="P:cell wall modification"/>
    <property type="evidence" value="ECO:0007669"/>
    <property type="project" value="InterPro"/>
</dbReference>
<protein>
    <submittedName>
        <fullName evidence="7">Amidase1</fullName>
    </submittedName>
</protein>
<feature type="transmembrane region" description="Helical" evidence="5">
    <location>
        <begin position="28"/>
        <end position="49"/>
    </location>
</feature>
<reference evidence="7" key="1">
    <citation type="submission" date="2015-12" db="EMBL/GenBank/DDBJ databases">
        <title>Update maize B73 reference genome by single molecule sequencing technologies.</title>
        <authorList>
            <consortium name="Maize Genome Sequencing Project"/>
            <person name="Ware D."/>
        </authorList>
    </citation>
    <scope>NUCLEOTIDE SEQUENCE [LARGE SCALE GENOMIC DNA]</scope>
    <source>
        <tissue evidence="7">Seedling</tissue>
    </source>
</reference>
<dbReference type="PANTHER" id="PTHR31707">
    <property type="entry name" value="PECTINESTERASE"/>
    <property type="match status" value="1"/>
</dbReference>
<evidence type="ECO:0000256" key="5">
    <source>
        <dbReference type="SAM" id="Phobius"/>
    </source>
</evidence>
<dbReference type="SUPFAM" id="SSF51126">
    <property type="entry name" value="Pectin lyase-like"/>
    <property type="match status" value="1"/>
</dbReference>
<dbReference type="AlphaFoldDB" id="A0A1D6EQT4"/>